<name>E6TZH6_EVAC2</name>
<gene>
    <name evidence="1" type="ordered locus">Bcell_1888</name>
</gene>
<organism evidence="1 2">
    <name type="scientific">Evansella cellulosilytica (strain ATCC 21833 / DSM 2522 / FERM P-1141 / JCM 9156 / N-4)</name>
    <name type="common">Bacillus cellulosilyticus</name>
    <dbReference type="NCBI Taxonomy" id="649639"/>
    <lineage>
        <taxon>Bacteria</taxon>
        <taxon>Bacillati</taxon>
        <taxon>Bacillota</taxon>
        <taxon>Bacilli</taxon>
        <taxon>Bacillales</taxon>
        <taxon>Bacillaceae</taxon>
        <taxon>Evansella</taxon>
    </lineage>
</organism>
<dbReference type="Pfam" id="PF10673">
    <property type="entry name" value="DUF2487"/>
    <property type="match status" value="1"/>
</dbReference>
<evidence type="ECO:0000313" key="1">
    <source>
        <dbReference type="EMBL" id="ADU30150.1"/>
    </source>
</evidence>
<dbReference type="OrthoDB" id="2678750at2"/>
<evidence type="ECO:0008006" key="3">
    <source>
        <dbReference type="Google" id="ProtNLM"/>
    </source>
</evidence>
<dbReference type="RefSeq" id="WP_013488486.1">
    <property type="nucleotide sequence ID" value="NC_014829.1"/>
</dbReference>
<evidence type="ECO:0000313" key="2">
    <source>
        <dbReference type="Proteomes" id="UP000001401"/>
    </source>
</evidence>
<dbReference type="eggNOG" id="ENOG5032SRK">
    <property type="taxonomic scope" value="Bacteria"/>
</dbReference>
<dbReference type="Proteomes" id="UP000001401">
    <property type="component" value="Chromosome"/>
</dbReference>
<reference evidence="1 2" key="1">
    <citation type="submission" date="2010-12" db="EMBL/GenBank/DDBJ databases">
        <title>Complete sequence of Bacillus cellulosilyticus DSM 2522.</title>
        <authorList>
            <consortium name="US DOE Joint Genome Institute"/>
            <person name="Lucas S."/>
            <person name="Copeland A."/>
            <person name="Lapidus A."/>
            <person name="Cheng J.-F."/>
            <person name="Bruce D."/>
            <person name="Goodwin L."/>
            <person name="Pitluck S."/>
            <person name="Chertkov O."/>
            <person name="Detter J.C."/>
            <person name="Han C."/>
            <person name="Tapia R."/>
            <person name="Land M."/>
            <person name="Hauser L."/>
            <person name="Jeffries C."/>
            <person name="Kyrpides N."/>
            <person name="Ivanova N."/>
            <person name="Mikhailova N."/>
            <person name="Brumm P."/>
            <person name="Mead D."/>
            <person name="Woyke T."/>
        </authorList>
    </citation>
    <scope>NUCLEOTIDE SEQUENCE [LARGE SCALE GENOMIC DNA]</scope>
    <source>
        <strain evidence="2">ATCC 21833 / DSM 2522 / FERM P-1141 / JCM 9156 / N-4</strain>
    </source>
</reference>
<accession>E6TZH6</accession>
<keyword evidence="2" id="KW-1185">Reference proteome</keyword>
<protein>
    <recommendedName>
        <fullName evidence="3">DUF2487 family protein</fullName>
    </recommendedName>
</protein>
<dbReference type="KEGG" id="bco:Bcell_1888"/>
<dbReference type="STRING" id="649639.Bcell_1888"/>
<dbReference type="HOGENOM" id="CLU_142699_0_0_9"/>
<dbReference type="AlphaFoldDB" id="E6TZH6"/>
<dbReference type="InterPro" id="IPR019615">
    <property type="entry name" value="DUF2487"/>
</dbReference>
<proteinExistence type="predicted"/>
<sequence length="159" mass="18864">MKWTTSHIDTYLNAKEYVDTAIIPLIPIEWRSDLKGKVSMAEFTTLIVEELERQFKGRVFQILPFTYLSEESEEERVARLKKWDQHLYSGGFKHVVYITADGEWKKVEKELPDMLIWLPSLSLENMDESYAKEIIGQQMKQLLPLITNKWQEEPQEREI</sequence>
<dbReference type="EMBL" id="CP002394">
    <property type="protein sequence ID" value="ADU30150.1"/>
    <property type="molecule type" value="Genomic_DNA"/>
</dbReference>